<evidence type="ECO:0000313" key="1">
    <source>
        <dbReference type="EMBL" id="MBK4737908.1"/>
    </source>
</evidence>
<evidence type="ECO:0000313" key="2">
    <source>
        <dbReference type="Proteomes" id="UP000622890"/>
    </source>
</evidence>
<organism evidence="1 2">
    <name type="scientific">Noviherbaspirillum pedocola</name>
    <dbReference type="NCBI Taxonomy" id="2801341"/>
    <lineage>
        <taxon>Bacteria</taxon>
        <taxon>Pseudomonadati</taxon>
        <taxon>Pseudomonadota</taxon>
        <taxon>Betaproteobacteria</taxon>
        <taxon>Burkholderiales</taxon>
        <taxon>Oxalobacteraceae</taxon>
        <taxon>Noviherbaspirillum</taxon>
    </lineage>
</organism>
<dbReference type="RefSeq" id="WP_200596615.1">
    <property type="nucleotide sequence ID" value="NZ_JAEPBG010000015.1"/>
</dbReference>
<name>A0A934W9C1_9BURK</name>
<sequence>MDVNLYQTTPTYSLLHAILMYGSGSGSVDLVTINNVVQTEAGPVIGEGRAATKAGLLDMLDCVKEAVRKPLELLHPNVIAQNDGCMVWWEEAASRRIVFHSKEIGKRAAVVSHPPLLFAVNDGSWYVFALAENKRPTADTVLHVAPYFNVWSGGLICTGSTKTPTREDANNPDRWTHAFFESAFTHPNIHEKNKLVLWETGCYAFWRDVLDGKFSAFPNEVLVSMNVTVKSLLTKLK</sequence>
<reference evidence="1" key="1">
    <citation type="submission" date="2021-01" db="EMBL/GenBank/DDBJ databases">
        <title>Genome sequence of strain Noviherbaspirillum sp. DKR-6.</title>
        <authorList>
            <person name="Chaudhary D.K."/>
        </authorList>
    </citation>
    <scope>NUCLEOTIDE SEQUENCE</scope>
    <source>
        <strain evidence="1">DKR-6</strain>
    </source>
</reference>
<protein>
    <submittedName>
        <fullName evidence="1">PRTRC system protein B</fullName>
    </submittedName>
</protein>
<proteinExistence type="predicted"/>
<dbReference type="AlphaFoldDB" id="A0A934W9C1"/>
<comment type="caution">
    <text evidence="1">The sequence shown here is derived from an EMBL/GenBank/DDBJ whole genome shotgun (WGS) entry which is preliminary data.</text>
</comment>
<dbReference type="Pfam" id="PF14460">
    <property type="entry name" value="Prok-E2_D"/>
    <property type="match status" value="1"/>
</dbReference>
<dbReference type="InterPro" id="IPR032787">
    <property type="entry name" value="Prok-E2_D"/>
</dbReference>
<accession>A0A934W9C1</accession>
<dbReference type="EMBL" id="JAEPBG010000015">
    <property type="protein sequence ID" value="MBK4737908.1"/>
    <property type="molecule type" value="Genomic_DNA"/>
</dbReference>
<gene>
    <name evidence="1" type="ORF">JJB74_25080</name>
</gene>
<dbReference type="InterPro" id="IPR022280">
    <property type="entry name" value="PRTRC_protein-B"/>
</dbReference>
<dbReference type="NCBIfam" id="TIGR03737">
    <property type="entry name" value="PRTRC_B"/>
    <property type="match status" value="1"/>
</dbReference>
<keyword evidence="2" id="KW-1185">Reference proteome</keyword>
<dbReference type="Proteomes" id="UP000622890">
    <property type="component" value="Unassembled WGS sequence"/>
</dbReference>